<sequence length="62" mass="7062">MKPTLKPISRYLAADPQTVRKVRRAQAAYTFFEGLPGERDHDYLPAPLPQPRRLAEFGRPGL</sequence>
<name>A0ABY4B7C3_9BACT</name>
<dbReference type="RefSeq" id="WP_243513490.1">
    <property type="nucleotide sequence ID" value="NZ_CP094534.1"/>
</dbReference>
<proteinExistence type="predicted"/>
<dbReference type="EMBL" id="CP094534">
    <property type="protein sequence ID" value="UOE33601.1"/>
    <property type="molecule type" value="Genomic_DNA"/>
</dbReference>
<protein>
    <submittedName>
        <fullName evidence="2">Uncharacterized protein</fullName>
    </submittedName>
</protein>
<dbReference type="Proteomes" id="UP000831390">
    <property type="component" value="Chromosome"/>
</dbReference>
<evidence type="ECO:0000256" key="1">
    <source>
        <dbReference type="SAM" id="MobiDB-lite"/>
    </source>
</evidence>
<gene>
    <name evidence="2" type="ORF">MTP16_21065</name>
</gene>
<feature type="region of interest" description="Disordered" evidence="1">
    <location>
        <begin position="40"/>
        <end position="62"/>
    </location>
</feature>
<accession>A0ABY4B7C3</accession>
<evidence type="ECO:0000313" key="2">
    <source>
        <dbReference type="EMBL" id="UOE33601.1"/>
    </source>
</evidence>
<keyword evidence="3" id="KW-1185">Reference proteome</keyword>
<reference evidence="2 3" key="1">
    <citation type="submission" date="2022-03" db="EMBL/GenBank/DDBJ databases">
        <title>Hymenobactersp. isolated from the air.</title>
        <authorList>
            <person name="Won M."/>
            <person name="Kwon S.-W."/>
        </authorList>
    </citation>
    <scope>NUCLEOTIDE SEQUENCE [LARGE SCALE GENOMIC DNA]</scope>
    <source>
        <strain evidence="2 3">KACC 22596</strain>
    </source>
</reference>
<evidence type="ECO:0000313" key="3">
    <source>
        <dbReference type="Proteomes" id="UP000831390"/>
    </source>
</evidence>
<organism evidence="2 3">
    <name type="scientific">Hymenobacter monticola</name>
    <dbReference type="NCBI Taxonomy" id="1705399"/>
    <lineage>
        <taxon>Bacteria</taxon>
        <taxon>Pseudomonadati</taxon>
        <taxon>Bacteroidota</taxon>
        <taxon>Cytophagia</taxon>
        <taxon>Cytophagales</taxon>
        <taxon>Hymenobacteraceae</taxon>
        <taxon>Hymenobacter</taxon>
    </lineage>
</organism>